<dbReference type="EMBL" id="RAQO01000005">
    <property type="protein sequence ID" value="RKF18523.1"/>
    <property type="molecule type" value="Genomic_DNA"/>
</dbReference>
<dbReference type="Gene3D" id="3.10.129.10">
    <property type="entry name" value="Hotdog Thioesterase"/>
    <property type="match status" value="1"/>
</dbReference>
<dbReference type="InterPro" id="IPR029069">
    <property type="entry name" value="HotDog_dom_sf"/>
</dbReference>
<dbReference type="PANTHER" id="PTHR31793">
    <property type="entry name" value="4-HYDROXYBENZOYL-COA THIOESTERASE FAMILY MEMBER"/>
    <property type="match status" value="1"/>
</dbReference>
<dbReference type="PANTHER" id="PTHR31793:SF40">
    <property type="entry name" value="ACYL-COA THIOESTER HYDROLASE, YBGC_YBAW FAMILY"/>
    <property type="match status" value="1"/>
</dbReference>
<keyword evidence="2" id="KW-1185">Reference proteome</keyword>
<dbReference type="CDD" id="cd00586">
    <property type="entry name" value="4HBT"/>
    <property type="match status" value="1"/>
</dbReference>
<name>A0A420ECX9_9ALTE</name>
<protein>
    <submittedName>
        <fullName evidence="1">Acyl-CoA thioesterase</fullName>
    </submittedName>
</protein>
<evidence type="ECO:0000313" key="1">
    <source>
        <dbReference type="EMBL" id="RKF18523.1"/>
    </source>
</evidence>
<dbReference type="OrthoDB" id="9799036at2"/>
<proteinExistence type="predicted"/>
<comment type="caution">
    <text evidence="1">The sequence shown here is derived from an EMBL/GenBank/DDBJ whole genome shotgun (WGS) entry which is preliminary data.</text>
</comment>
<accession>A0A420ECX9</accession>
<gene>
    <name evidence="1" type="ORF">DBZ36_08930</name>
</gene>
<dbReference type="GO" id="GO:0047617">
    <property type="term" value="F:fatty acyl-CoA hydrolase activity"/>
    <property type="evidence" value="ECO:0007669"/>
    <property type="project" value="TreeGrafter"/>
</dbReference>
<dbReference type="InterPro" id="IPR050563">
    <property type="entry name" value="4-hydroxybenzoyl-CoA_TE"/>
</dbReference>
<dbReference type="AlphaFoldDB" id="A0A420ECX9"/>
<dbReference type="Pfam" id="PF13279">
    <property type="entry name" value="4HBT_2"/>
    <property type="match status" value="1"/>
</dbReference>
<reference evidence="1 2" key="1">
    <citation type="submission" date="2018-09" db="EMBL/GenBank/DDBJ databases">
        <authorList>
            <person name="Wang Z."/>
        </authorList>
    </citation>
    <scope>NUCLEOTIDE SEQUENCE [LARGE SCALE GENOMIC DNA]</scope>
    <source>
        <strain evidence="1 2">ALS 81</strain>
    </source>
</reference>
<dbReference type="RefSeq" id="WP_120354602.1">
    <property type="nucleotide sequence ID" value="NZ_RAQO01000005.1"/>
</dbReference>
<dbReference type="SUPFAM" id="SSF54637">
    <property type="entry name" value="Thioesterase/thiol ester dehydrase-isomerase"/>
    <property type="match status" value="1"/>
</dbReference>
<evidence type="ECO:0000313" key="2">
    <source>
        <dbReference type="Proteomes" id="UP000286482"/>
    </source>
</evidence>
<dbReference type="Proteomes" id="UP000286482">
    <property type="component" value="Unassembled WGS sequence"/>
</dbReference>
<organism evidence="1 2">
    <name type="scientific">Alginatibacterium sediminis</name>
    <dbReference type="NCBI Taxonomy" id="2164068"/>
    <lineage>
        <taxon>Bacteria</taxon>
        <taxon>Pseudomonadati</taxon>
        <taxon>Pseudomonadota</taxon>
        <taxon>Gammaproteobacteria</taxon>
        <taxon>Alteromonadales</taxon>
        <taxon>Alteromonadaceae</taxon>
        <taxon>Alginatibacterium</taxon>
    </lineage>
</organism>
<sequence>MIKELSEYPVVLEQSVAWGDMDALQHVNNTVYFKYFESARIAFLHAAGIAEMLMTQSIGPVISQTSCRYKAAVTFPDTLSVAARVKQLTMDTMVTEYAIYSHSQGRITTVGGADIVMFDFKNKCKAQMSDIVLDAIINLQNIDDPRKA</sequence>